<dbReference type="Proteomes" id="UP000887159">
    <property type="component" value="Unassembled WGS sequence"/>
</dbReference>
<dbReference type="AlphaFoldDB" id="A0A8X6SN99"/>
<proteinExistence type="predicted"/>
<evidence type="ECO:0000313" key="3">
    <source>
        <dbReference type="Proteomes" id="UP000887159"/>
    </source>
</evidence>
<name>A0A8X6SN99_TRICX</name>
<dbReference type="EMBL" id="BMAU01021329">
    <property type="protein sequence ID" value="GFY14445.1"/>
    <property type="molecule type" value="Genomic_DNA"/>
</dbReference>
<evidence type="ECO:0000313" key="2">
    <source>
        <dbReference type="EMBL" id="GFY14445.1"/>
    </source>
</evidence>
<protein>
    <submittedName>
        <fullName evidence="2">Uncharacterized protein</fullName>
    </submittedName>
</protein>
<feature type="region of interest" description="Disordered" evidence="1">
    <location>
        <begin position="1"/>
        <end position="23"/>
    </location>
</feature>
<reference evidence="2" key="1">
    <citation type="submission" date="2020-08" db="EMBL/GenBank/DDBJ databases">
        <title>Multicomponent nature underlies the extraordinary mechanical properties of spider dragline silk.</title>
        <authorList>
            <person name="Kono N."/>
            <person name="Nakamura H."/>
            <person name="Mori M."/>
            <person name="Yoshida Y."/>
            <person name="Ohtoshi R."/>
            <person name="Malay A.D."/>
            <person name="Moran D.A.P."/>
            <person name="Tomita M."/>
            <person name="Numata K."/>
            <person name="Arakawa K."/>
        </authorList>
    </citation>
    <scope>NUCLEOTIDE SEQUENCE</scope>
</reference>
<organism evidence="2 3">
    <name type="scientific">Trichonephila clavipes</name>
    <name type="common">Golden silk orbweaver</name>
    <name type="synonym">Nephila clavipes</name>
    <dbReference type="NCBI Taxonomy" id="2585209"/>
    <lineage>
        <taxon>Eukaryota</taxon>
        <taxon>Metazoa</taxon>
        <taxon>Ecdysozoa</taxon>
        <taxon>Arthropoda</taxon>
        <taxon>Chelicerata</taxon>
        <taxon>Arachnida</taxon>
        <taxon>Araneae</taxon>
        <taxon>Araneomorphae</taxon>
        <taxon>Entelegynae</taxon>
        <taxon>Araneoidea</taxon>
        <taxon>Nephilidae</taxon>
        <taxon>Trichonephila</taxon>
    </lineage>
</organism>
<comment type="caution">
    <text evidence="2">The sequence shown here is derived from an EMBL/GenBank/DDBJ whole genome shotgun (WGS) entry which is preliminary data.</text>
</comment>
<sequence>MKSHKKDRTETGSTVHGMECKPQIASKNRFMKRNRNGEYGYVDRGFEDFISISRNEQDSSLRAMRIYCRKSNPLNTGFSSNIHKINLRRSSHLQQHSDTTIGV</sequence>
<accession>A0A8X6SN99</accession>
<evidence type="ECO:0000256" key="1">
    <source>
        <dbReference type="SAM" id="MobiDB-lite"/>
    </source>
</evidence>
<keyword evidence="3" id="KW-1185">Reference proteome</keyword>
<gene>
    <name evidence="2" type="ORF">TNCV_1314991</name>
</gene>